<proteinExistence type="predicted"/>
<dbReference type="PROSITE" id="PS50835">
    <property type="entry name" value="IG_LIKE"/>
    <property type="match status" value="1"/>
</dbReference>
<dbReference type="EMBL" id="JBHFQA010000002">
    <property type="protein sequence ID" value="KAL2102947.1"/>
    <property type="molecule type" value="Genomic_DNA"/>
</dbReference>
<dbReference type="Gene3D" id="2.60.40.10">
    <property type="entry name" value="Immunoglobulins"/>
    <property type="match status" value="1"/>
</dbReference>
<dbReference type="InterPro" id="IPR050150">
    <property type="entry name" value="IgV_Light_Chain"/>
</dbReference>
<keyword evidence="4" id="KW-1185">Reference proteome</keyword>
<dbReference type="FunFam" id="2.60.40.10:FF:001230">
    <property type="entry name" value="Immunoglobulin kappa variable 8-16"/>
    <property type="match status" value="1"/>
</dbReference>
<evidence type="ECO:0000313" key="4">
    <source>
        <dbReference type="Proteomes" id="UP001591681"/>
    </source>
</evidence>
<feature type="chain" id="PRO_5044795499" description="Ig-like domain-containing protein" evidence="1">
    <location>
        <begin position="21"/>
        <end position="128"/>
    </location>
</feature>
<dbReference type="SMART" id="SM00408">
    <property type="entry name" value="IGc2"/>
    <property type="match status" value="1"/>
</dbReference>
<dbReference type="SMART" id="SM00406">
    <property type="entry name" value="IGv"/>
    <property type="match status" value="1"/>
</dbReference>
<gene>
    <name evidence="3" type="ORF">ACEWY4_002115</name>
</gene>
<dbReference type="PANTHER" id="PTHR23267">
    <property type="entry name" value="IMMUNOGLOBULIN LIGHT CHAIN"/>
    <property type="match status" value="1"/>
</dbReference>
<accession>A0ABD1KUW7</accession>
<dbReference type="InterPro" id="IPR013106">
    <property type="entry name" value="Ig_V-set"/>
</dbReference>
<feature type="domain" description="Ig-like" evidence="2">
    <location>
        <begin position="22"/>
        <end position="128"/>
    </location>
</feature>
<comment type="caution">
    <text evidence="3">The sequence shown here is derived from an EMBL/GenBank/DDBJ whole genome shotgun (WGS) entry which is preliminary data.</text>
</comment>
<evidence type="ECO:0000256" key="1">
    <source>
        <dbReference type="SAM" id="SignalP"/>
    </source>
</evidence>
<dbReference type="Proteomes" id="UP001591681">
    <property type="component" value="Unassembled WGS sequence"/>
</dbReference>
<reference evidence="3 4" key="1">
    <citation type="submission" date="2024-09" db="EMBL/GenBank/DDBJ databases">
        <title>A chromosome-level genome assembly of Gray's grenadier anchovy, Coilia grayii.</title>
        <authorList>
            <person name="Fu Z."/>
        </authorList>
    </citation>
    <scope>NUCLEOTIDE SEQUENCE [LARGE SCALE GENOMIC DNA]</scope>
    <source>
        <strain evidence="3">G4</strain>
        <tissue evidence="3">Muscle</tissue>
    </source>
</reference>
<dbReference type="InterPro" id="IPR003599">
    <property type="entry name" value="Ig_sub"/>
</dbReference>
<dbReference type="AlphaFoldDB" id="A0ABD1KUW7"/>
<dbReference type="InterPro" id="IPR036179">
    <property type="entry name" value="Ig-like_dom_sf"/>
</dbReference>
<evidence type="ECO:0000313" key="3">
    <source>
        <dbReference type="EMBL" id="KAL2102947.1"/>
    </source>
</evidence>
<evidence type="ECO:0000259" key="2">
    <source>
        <dbReference type="PROSITE" id="PS50835"/>
    </source>
</evidence>
<organism evidence="3 4">
    <name type="scientific">Coilia grayii</name>
    <name type="common">Gray's grenadier anchovy</name>
    <dbReference type="NCBI Taxonomy" id="363190"/>
    <lineage>
        <taxon>Eukaryota</taxon>
        <taxon>Metazoa</taxon>
        <taxon>Chordata</taxon>
        <taxon>Craniata</taxon>
        <taxon>Vertebrata</taxon>
        <taxon>Euteleostomi</taxon>
        <taxon>Actinopterygii</taxon>
        <taxon>Neopterygii</taxon>
        <taxon>Teleostei</taxon>
        <taxon>Clupei</taxon>
        <taxon>Clupeiformes</taxon>
        <taxon>Clupeoidei</taxon>
        <taxon>Engraulidae</taxon>
        <taxon>Coilinae</taxon>
        <taxon>Coilia</taxon>
    </lineage>
</organism>
<dbReference type="Pfam" id="PF07686">
    <property type="entry name" value="V-set"/>
    <property type="match status" value="1"/>
</dbReference>
<feature type="signal peptide" evidence="1">
    <location>
        <begin position="1"/>
        <end position="20"/>
    </location>
</feature>
<dbReference type="InterPro" id="IPR007110">
    <property type="entry name" value="Ig-like_dom"/>
</dbReference>
<dbReference type="SMART" id="SM00409">
    <property type="entry name" value="IG"/>
    <property type="match status" value="1"/>
</dbReference>
<keyword evidence="1" id="KW-0732">Signal</keyword>
<protein>
    <recommendedName>
        <fullName evidence="2">Ig-like domain-containing protein</fullName>
    </recommendedName>
</protein>
<dbReference type="InterPro" id="IPR013783">
    <property type="entry name" value="Ig-like_fold"/>
</dbReference>
<sequence>MTGNITFVWTLLLSITVCRGQVTVTQTPTGKAVLVGQTITLTCRTSSSLTRDCSNCFSWYLQKPGEAPQLLMYAISSRYGSTPSRFVGGGSSRGSDFTLTISNVQAEDAGVYYCQSVHHINSKWVFTQ</sequence>
<dbReference type="InterPro" id="IPR003598">
    <property type="entry name" value="Ig_sub2"/>
</dbReference>
<name>A0ABD1KUW7_9TELE</name>
<dbReference type="SUPFAM" id="SSF48726">
    <property type="entry name" value="Immunoglobulin"/>
    <property type="match status" value="1"/>
</dbReference>